<dbReference type="EnsemblFungi" id="MAPG_11241T0">
    <property type="protein sequence ID" value="MAPG_11241T0"/>
    <property type="gene ID" value="MAPG_11241"/>
</dbReference>
<evidence type="ECO:0000313" key="3">
    <source>
        <dbReference type="Proteomes" id="UP000011715"/>
    </source>
</evidence>
<dbReference type="EMBL" id="ADBL01002766">
    <property type="status" value="NOT_ANNOTATED_CDS"/>
    <property type="molecule type" value="Genomic_DNA"/>
</dbReference>
<dbReference type="AlphaFoldDB" id="A0A0C4EER3"/>
<gene>
    <name evidence="1" type="ORF">MAPG_11241</name>
</gene>
<evidence type="ECO:0000313" key="2">
    <source>
        <dbReference type="EnsemblFungi" id="MAPG_11241T0"/>
    </source>
</evidence>
<name>A0A0C4EER3_MAGP6</name>
<evidence type="ECO:0000313" key="1">
    <source>
        <dbReference type="EMBL" id="KLU92295.1"/>
    </source>
</evidence>
<protein>
    <submittedName>
        <fullName evidence="1 2">Uncharacterized protein</fullName>
    </submittedName>
</protein>
<reference evidence="1" key="3">
    <citation type="submission" date="2011-03" db="EMBL/GenBank/DDBJ databases">
        <title>Annotation of Magnaporthe poae ATCC 64411.</title>
        <authorList>
            <person name="Ma L.-J."/>
            <person name="Dead R."/>
            <person name="Young S.K."/>
            <person name="Zeng Q."/>
            <person name="Gargeya S."/>
            <person name="Fitzgerald M."/>
            <person name="Haas B."/>
            <person name="Abouelleil A."/>
            <person name="Alvarado L."/>
            <person name="Arachchi H.M."/>
            <person name="Berlin A."/>
            <person name="Brown A."/>
            <person name="Chapman S.B."/>
            <person name="Chen Z."/>
            <person name="Dunbar C."/>
            <person name="Freedman E."/>
            <person name="Gearin G."/>
            <person name="Gellesch M."/>
            <person name="Goldberg J."/>
            <person name="Griggs A."/>
            <person name="Gujja S."/>
            <person name="Heiman D."/>
            <person name="Howarth C."/>
            <person name="Larson L."/>
            <person name="Lui A."/>
            <person name="MacDonald P.J.P."/>
            <person name="Mehta T."/>
            <person name="Montmayeur A."/>
            <person name="Murphy C."/>
            <person name="Neiman D."/>
            <person name="Pearson M."/>
            <person name="Priest M."/>
            <person name="Roberts A."/>
            <person name="Saif S."/>
            <person name="Shea T."/>
            <person name="Shenoy N."/>
            <person name="Sisk P."/>
            <person name="Stolte C."/>
            <person name="Sykes S."/>
            <person name="Yandava C."/>
            <person name="Wortman J."/>
            <person name="Nusbaum C."/>
            <person name="Birren B."/>
        </authorList>
    </citation>
    <scope>NUCLEOTIDE SEQUENCE</scope>
    <source>
        <strain evidence="1">ATCC 64411</strain>
    </source>
</reference>
<reference evidence="2" key="5">
    <citation type="submission" date="2015-06" db="UniProtKB">
        <authorList>
            <consortium name="EnsemblFungi"/>
        </authorList>
    </citation>
    <scope>IDENTIFICATION</scope>
    <source>
        <strain evidence="2">ATCC 64411</strain>
    </source>
</reference>
<reference evidence="1" key="1">
    <citation type="submission" date="2010-05" db="EMBL/GenBank/DDBJ databases">
        <title>The Genome Sequence of Magnaporthe poae strain ATCC 64411.</title>
        <authorList>
            <consortium name="The Broad Institute Genome Sequencing Platform"/>
            <consortium name="Broad Institute Genome Sequencing Center for Infectious Disease"/>
            <person name="Ma L.-J."/>
            <person name="Dead R."/>
            <person name="Young S."/>
            <person name="Zeng Q."/>
            <person name="Koehrsen M."/>
            <person name="Alvarado L."/>
            <person name="Berlin A."/>
            <person name="Chapman S.B."/>
            <person name="Chen Z."/>
            <person name="Freedman E."/>
            <person name="Gellesch M."/>
            <person name="Goldberg J."/>
            <person name="Griggs A."/>
            <person name="Gujja S."/>
            <person name="Heilman E.R."/>
            <person name="Heiman D."/>
            <person name="Hepburn T."/>
            <person name="Howarth C."/>
            <person name="Jen D."/>
            <person name="Larson L."/>
            <person name="Mehta T."/>
            <person name="Neiman D."/>
            <person name="Pearson M."/>
            <person name="Roberts A."/>
            <person name="Saif S."/>
            <person name="Shea T."/>
            <person name="Shenoy N."/>
            <person name="Sisk P."/>
            <person name="Stolte C."/>
            <person name="Sykes S."/>
            <person name="Walk T."/>
            <person name="White J."/>
            <person name="Yandava C."/>
            <person name="Haas B."/>
            <person name="Nusbaum C."/>
            <person name="Birren B."/>
        </authorList>
    </citation>
    <scope>NUCLEOTIDE SEQUENCE</scope>
    <source>
        <strain evidence="1">ATCC 64411</strain>
    </source>
</reference>
<dbReference type="VEuPathDB" id="FungiDB:MAPG_11241"/>
<keyword evidence="3" id="KW-1185">Reference proteome</keyword>
<dbReference type="EMBL" id="GL876980">
    <property type="protein sequence ID" value="KLU92295.1"/>
    <property type="molecule type" value="Genomic_DNA"/>
</dbReference>
<proteinExistence type="predicted"/>
<dbReference type="Proteomes" id="UP000011715">
    <property type="component" value="Unassembled WGS sequence"/>
</dbReference>
<accession>A0A0C4EER3</accession>
<reference evidence="2" key="4">
    <citation type="journal article" date="2015" name="G3 (Bethesda)">
        <title>Genome sequences of three phytopathogenic species of the Magnaporthaceae family of fungi.</title>
        <authorList>
            <person name="Okagaki L.H."/>
            <person name="Nunes C.C."/>
            <person name="Sailsbery J."/>
            <person name="Clay B."/>
            <person name="Brown D."/>
            <person name="John T."/>
            <person name="Oh Y."/>
            <person name="Young N."/>
            <person name="Fitzgerald M."/>
            <person name="Haas B.J."/>
            <person name="Zeng Q."/>
            <person name="Young S."/>
            <person name="Adiconis X."/>
            <person name="Fan L."/>
            <person name="Levin J.Z."/>
            <person name="Mitchell T.K."/>
            <person name="Okubara P.A."/>
            <person name="Farman M.L."/>
            <person name="Kohn L.M."/>
            <person name="Birren B."/>
            <person name="Ma L.-J."/>
            <person name="Dean R.A."/>
        </authorList>
    </citation>
    <scope>NUCLEOTIDE SEQUENCE</scope>
    <source>
        <strain evidence="2">ATCC 64411 / 73-15</strain>
    </source>
</reference>
<organism evidence="2 3">
    <name type="scientific">Magnaporthiopsis poae (strain ATCC 64411 / 73-15)</name>
    <name type="common">Kentucky bluegrass fungus</name>
    <name type="synonym">Magnaporthe poae</name>
    <dbReference type="NCBI Taxonomy" id="644358"/>
    <lineage>
        <taxon>Eukaryota</taxon>
        <taxon>Fungi</taxon>
        <taxon>Dikarya</taxon>
        <taxon>Ascomycota</taxon>
        <taxon>Pezizomycotina</taxon>
        <taxon>Sordariomycetes</taxon>
        <taxon>Sordariomycetidae</taxon>
        <taxon>Magnaporthales</taxon>
        <taxon>Magnaporthaceae</taxon>
        <taxon>Magnaporthiopsis</taxon>
    </lineage>
</organism>
<sequence>MGVLFIFGKFLIKSPCVKTNLARANSFYPPVQRPIGRSFFISRLIIKSNGYWPYYRVISRCV</sequence>
<reference evidence="3" key="2">
    <citation type="submission" date="2010-05" db="EMBL/GenBank/DDBJ databases">
        <title>The genome sequence of Magnaporthe poae strain ATCC 64411.</title>
        <authorList>
            <person name="Ma L.-J."/>
            <person name="Dead R."/>
            <person name="Young S."/>
            <person name="Zeng Q."/>
            <person name="Koehrsen M."/>
            <person name="Alvarado L."/>
            <person name="Berlin A."/>
            <person name="Chapman S.B."/>
            <person name="Chen Z."/>
            <person name="Freedman E."/>
            <person name="Gellesch M."/>
            <person name="Goldberg J."/>
            <person name="Griggs A."/>
            <person name="Gujja S."/>
            <person name="Heilman E.R."/>
            <person name="Heiman D."/>
            <person name="Hepburn T."/>
            <person name="Howarth C."/>
            <person name="Jen D."/>
            <person name="Larson L."/>
            <person name="Mehta T."/>
            <person name="Neiman D."/>
            <person name="Pearson M."/>
            <person name="Roberts A."/>
            <person name="Saif S."/>
            <person name="Shea T."/>
            <person name="Shenoy N."/>
            <person name="Sisk P."/>
            <person name="Stolte C."/>
            <person name="Sykes S."/>
            <person name="Walk T."/>
            <person name="White J."/>
            <person name="Yandava C."/>
            <person name="Haas B."/>
            <person name="Nusbaum C."/>
            <person name="Birren B."/>
        </authorList>
    </citation>
    <scope>NUCLEOTIDE SEQUENCE [LARGE SCALE GENOMIC DNA]</scope>
    <source>
        <strain evidence="3">ATCC 64411 / 73-15</strain>
    </source>
</reference>